<dbReference type="EMBL" id="CP046908">
    <property type="protein sequence ID" value="QGZ37077.1"/>
    <property type="molecule type" value="Genomic_DNA"/>
</dbReference>
<dbReference type="SUPFAM" id="SSF54593">
    <property type="entry name" value="Glyoxalase/Bleomycin resistance protein/Dihydroxybiphenyl dioxygenase"/>
    <property type="match status" value="1"/>
</dbReference>
<dbReference type="AlphaFoldDB" id="A0A857CE06"/>
<evidence type="ECO:0000259" key="1">
    <source>
        <dbReference type="Pfam" id="PF06983"/>
    </source>
</evidence>
<dbReference type="Proteomes" id="UP000435648">
    <property type="component" value="Chromosome"/>
</dbReference>
<dbReference type="Pfam" id="PF06983">
    <property type="entry name" value="3-dmu-9_3-mt"/>
    <property type="match status" value="1"/>
</dbReference>
<name>A0A857CE06_9HYPH</name>
<evidence type="ECO:0000313" key="3">
    <source>
        <dbReference type="Proteomes" id="UP000435648"/>
    </source>
</evidence>
<dbReference type="RefSeq" id="WP_158195894.1">
    <property type="nucleotide sequence ID" value="NZ_CP046908.1"/>
</dbReference>
<dbReference type="Gene3D" id="3.30.720.110">
    <property type="match status" value="1"/>
</dbReference>
<dbReference type="InterPro" id="IPR028973">
    <property type="entry name" value="PhnB-like"/>
</dbReference>
<reference evidence="2 3" key="1">
    <citation type="submission" date="2019-12" db="EMBL/GenBank/DDBJ databases">
        <title>The genome of Stappia indica PHM037.</title>
        <authorList>
            <person name="Kacar D."/>
            <person name="Galan B."/>
            <person name="Canedo L."/>
            <person name="Rodriguez P."/>
            <person name="de la Calle F."/>
            <person name="Garcia J.L."/>
        </authorList>
    </citation>
    <scope>NUCLEOTIDE SEQUENCE [LARGE SCALE GENOMIC DNA]</scope>
    <source>
        <strain evidence="2 3">PHM037</strain>
    </source>
</reference>
<dbReference type="PIRSF" id="PIRSF021700">
    <property type="entry name" value="3_dmu_93_MTrfase"/>
    <property type="match status" value="1"/>
</dbReference>
<dbReference type="InterPro" id="IPR009725">
    <property type="entry name" value="3_dmu_93_MTrfase"/>
</dbReference>
<gene>
    <name evidence="2" type="ORF">GH266_22795</name>
</gene>
<accession>A0A857CE06</accession>
<organism evidence="2 3">
    <name type="scientific">Stappia indica</name>
    <dbReference type="NCBI Taxonomy" id="538381"/>
    <lineage>
        <taxon>Bacteria</taxon>
        <taxon>Pseudomonadati</taxon>
        <taxon>Pseudomonadota</taxon>
        <taxon>Alphaproteobacteria</taxon>
        <taxon>Hyphomicrobiales</taxon>
        <taxon>Stappiaceae</taxon>
        <taxon>Stappia</taxon>
    </lineage>
</organism>
<proteinExistence type="predicted"/>
<evidence type="ECO:0000313" key="2">
    <source>
        <dbReference type="EMBL" id="QGZ37077.1"/>
    </source>
</evidence>
<dbReference type="PANTHER" id="PTHR33990">
    <property type="entry name" value="PROTEIN YJDN-RELATED"/>
    <property type="match status" value="1"/>
</dbReference>
<dbReference type="CDD" id="cd06588">
    <property type="entry name" value="PhnB_like"/>
    <property type="match status" value="1"/>
</dbReference>
<dbReference type="OrthoDB" id="9806473at2"/>
<protein>
    <submittedName>
        <fullName evidence="2">VOC family protein</fullName>
    </submittedName>
</protein>
<dbReference type="KEGG" id="siw:GH266_22795"/>
<dbReference type="PANTHER" id="PTHR33990:SF4">
    <property type="entry name" value="PHNB-LIKE DOMAIN-CONTAINING PROTEIN"/>
    <property type="match status" value="1"/>
</dbReference>
<dbReference type="InterPro" id="IPR029068">
    <property type="entry name" value="Glyas_Bleomycin-R_OHBP_Dase"/>
</dbReference>
<dbReference type="Gene3D" id="3.30.720.100">
    <property type="match status" value="1"/>
</dbReference>
<feature type="domain" description="PhnB-like" evidence="1">
    <location>
        <begin position="5"/>
        <end position="126"/>
    </location>
</feature>
<sequence>MSRAFTHLMFQGNARAALETYEAVFPDFTIDMLELNGDDTAAPGTVRMAKASFAGQSLIVIDSPIPHDFDFTPSMSLFVEMGGAETLDAAFARLSEGGKVLMPPDNYGFSPRFGWLTDRFGLSWQLSLPM</sequence>